<dbReference type="Gene3D" id="2.60.40.1120">
    <property type="entry name" value="Carboxypeptidase-like, regulatory domain"/>
    <property type="match status" value="1"/>
</dbReference>
<evidence type="ECO:0000313" key="8">
    <source>
        <dbReference type="Proteomes" id="UP000321935"/>
    </source>
</evidence>
<dbReference type="Pfam" id="PF07715">
    <property type="entry name" value="Plug"/>
    <property type="match status" value="1"/>
</dbReference>
<keyword evidence="7" id="KW-0675">Receptor</keyword>
<evidence type="ECO:0000256" key="3">
    <source>
        <dbReference type="ARBA" id="ARBA00023237"/>
    </source>
</evidence>
<keyword evidence="4" id="KW-0732">Signal</keyword>
<comment type="caution">
    <text evidence="7">The sequence shown here is derived from an EMBL/GenBank/DDBJ whole genome shotgun (WGS) entry which is preliminary data.</text>
</comment>
<dbReference type="GO" id="GO:0009279">
    <property type="term" value="C:cell outer membrane"/>
    <property type="evidence" value="ECO:0007669"/>
    <property type="project" value="UniProtKB-SubCell"/>
</dbReference>
<feature type="domain" description="TonB-dependent receptor plug" evidence="5">
    <location>
        <begin position="145"/>
        <end position="223"/>
    </location>
</feature>
<protein>
    <submittedName>
        <fullName evidence="7">TonB-dependent receptor</fullName>
    </submittedName>
</protein>
<dbReference type="Pfam" id="PF13715">
    <property type="entry name" value="CarbopepD_reg_2"/>
    <property type="match status" value="1"/>
</dbReference>
<dbReference type="Pfam" id="PF14905">
    <property type="entry name" value="OMP_b-brl_3"/>
    <property type="match status" value="1"/>
</dbReference>
<dbReference type="InterPro" id="IPR012910">
    <property type="entry name" value="Plug_dom"/>
</dbReference>
<comment type="subcellular location">
    <subcellularLocation>
        <location evidence="1">Cell outer membrane</location>
    </subcellularLocation>
</comment>
<dbReference type="InterPro" id="IPR036942">
    <property type="entry name" value="Beta-barrel_TonB_sf"/>
</dbReference>
<evidence type="ECO:0000313" key="7">
    <source>
        <dbReference type="EMBL" id="TXE13503.1"/>
    </source>
</evidence>
<dbReference type="EMBL" id="VORW01000002">
    <property type="protein sequence ID" value="TXE13503.1"/>
    <property type="molecule type" value="Genomic_DNA"/>
</dbReference>
<dbReference type="InterPro" id="IPR037066">
    <property type="entry name" value="Plug_dom_sf"/>
</dbReference>
<reference evidence="7 8" key="1">
    <citation type="submission" date="2019-08" db="EMBL/GenBank/DDBJ databases">
        <title>Genomes sequence of Algoriphagus aquimarinus ACAM450.</title>
        <authorList>
            <person name="Bowman J.P."/>
        </authorList>
    </citation>
    <scope>NUCLEOTIDE SEQUENCE [LARGE SCALE GENOMIC DNA]</scope>
    <source>
        <strain evidence="7 8">ACAM 450</strain>
    </source>
</reference>
<keyword evidence="2" id="KW-0472">Membrane</keyword>
<dbReference type="PANTHER" id="PTHR40980:SF4">
    <property type="entry name" value="TONB-DEPENDENT RECEPTOR-LIKE BETA-BARREL DOMAIN-CONTAINING PROTEIN"/>
    <property type="match status" value="1"/>
</dbReference>
<keyword evidence="3" id="KW-0998">Cell outer membrane</keyword>
<feature type="domain" description="Outer membrane protein beta-barrel" evidence="6">
    <location>
        <begin position="392"/>
        <end position="800"/>
    </location>
</feature>
<accession>A0A5C7B0L7</accession>
<dbReference type="AlphaFoldDB" id="A0A5C7B0L7"/>
<evidence type="ECO:0000259" key="6">
    <source>
        <dbReference type="Pfam" id="PF14905"/>
    </source>
</evidence>
<evidence type="ECO:0000259" key="5">
    <source>
        <dbReference type="Pfam" id="PF07715"/>
    </source>
</evidence>
<organism evidence="7 8">
    <name type="scientific">Algoriphagus aquimarinus</name>
    <dbReference type="NCBI Taxonomy" id="237018"/>
    <lineage>
        <taxon>Bacteria</taxon>
        <taxon>Pseudomonadati</taxon>
        <taxon>Bacteroidota</taxon>
        <taxon>Cytophagia</taxon>
        <taxon>Cytophagales</taxon>
        <taxon>Cyclobacteriaceae</taxon>
        <taxon>Algoriphagus</taxon>
    </lineage>
</organism>
<dbReference type="SUPFAM" id="SSF56935">
    <property type="entry name" value="Porins"/>
    <property type="match status" value="1"/>
</dbReference>
<feature type="chain" id="PRO_5023067612" evidence="4">
    <location>
        <begin position="21"/>
        <end position="802"/>
    </location>
</feature>
<dbReference type="InterPro" id="IPR008969">
    <property type="entry name" value="CarboxyPept-like_regulatory"/>
</dbReference>
<feature type="signal peptide" evidence="4">
    <location>
        <begin position="1"/>
        <end position="20"/>
    </location>
</feature>
<dbReference type="InterPro" id="IPR041700">
    <property type="entry name" value="OMP_b-brl_3"/>
</dbReference>
<evidence type="ECO:0000256" key="4">
    <source>
        <dbReference type="SAM" id="SignalP"/>
    </source>
</evidence>
<dbReference type="PANTHER" id="PTHR40980">
    <property type="entry name" value="PLUG DOMAIN-CONTAINING PROTEIN"/>
    <property type="match status" value="1"/>
</dbReference>
<sequence length="802" mass="89893">MKIKNYLLITFLMLSQSLLAQETKVKVSGEILDKASQEALSYVNVVLKTIKDASFVTGAITDEAGLFTLIDVAPGNYELEASFIGFETVSKEVYVGASSAFLNLGEIAMTASELELGGVEVVGQAESVSAKMDKKTYDLGQNISQSGGSVLQAMSNLPGVTVQDGKVQIRGNDRVAVLIDGKQTALTGFGNQTGLDNLPSSAVERIEIINNPSAKFDANGNAGIINIILKKEKQEGFNGKVGLALGVGALWEKQANLPGIRPQYQGTPKINPSISLNYRKKDVNFFLSADNLYTETLNKNEFVTRTYEDGTVINQQLKRNRNTNFLTTRAGMDWTINSANTLTVSGLFGSEKIIDRGDQPFYNADNSELLRLWQFLEDELKTTVMGTVAFQHKFTDPGHSLSAGVNYTFHREDEQYFFTNTLPTYVGEEAFKLLSDENVVDVTLDYVKPLKNGRLETGMKFRRRWIPTNMQFFPSENSPIDSLAGGAATYKEIIPAVYGNYVFESKKLEAEIGLRLEYIKLDYEVNPDHPTYKSDGYNYFQPFPNTRISYKINELNKLTASYNRRVDRPNEVDIRIFPKYDDAEIIKVGNPALKPQFTNSYELGWKTGWSSGSLYSAAYHRMVDGTITRISTTYGDSKLIYAIFQNAGKSYNTGFELIWDQDVNDWYSFDLNLNGYHNQIDAFTVENLYPEPHTFSVDKQEIFSGNAKWNSKFKFAENFTGQLTAIYLAPDIIPQGKIQGRFTLDMGLKKVIQEGNGELFFNATDLLNTMVIKKTIDGNDFSYTSADYYETQVFRVGYSYKF</sequence>
<evidence type="ECO:0000256" key="1">
    <source>
        <dbReference type="ARBA" id="ARBA00004442"/>
    </source>
</evidence>
<dbReference type="Gene3D" id="2.170.130.10">
    <property type="entry name" value="TonB-dependent receptor, plug domain"/>
    <property type="match status" value="1"/>
</dbReference>
<dbReference type="OrthoDB" id="972646at2"/>
<evidence type="ECO:0000256" key="2">
    <source>
        <dbReference type="ARBA" id="ARBA00023136"/>
    </source>
</evidence>
<dbReference type="Proteomes" id="UP000321935">
    <property type="component" value="Unassembled WGS sequence"/>
</dbReference>
<dbReference type="RefSeq" id="WP_146915667.1">
    <property type="nucleotide sequence ID" value="NZ_VORW01000002.1"/>
</dbReference>
<dbReference type="SUPFAM" id="SSF49464">
    <property type="entry name" value="Carboxypeptidase regulatory domain-like"/>
    <property type="match status" value="1"/>
</dbReference>
<proteinExistence type="predicted"/>
<gene>
    <name evidence="7" type="ORF">ESV85_05880</name>
</gene>
<dbReference type="Gene3D" id="2.40.170.20">
    <property type="entry name" value="TonB-dependent receptor, beta-barrel domain"/>
    <property type="match status" value="1"/>
</dbReference>
<name>A0A5C7B0L7_9BACT</name>